<dbReference type="Proteomes" id="UP000249799">
    <property type="component" value="Chromosome"/>
</dbReference>
<dbReference type="EMBL" id="CP030032">
    <property type="protein sequence ID" value="AWV87877.1"/>
    <property type="molecule type" value="Genomic_DNA"/>
</dbReference>
<keyword evidence="2" id="KW-1185">Reference proteome</keyword>
<evidence type="ECO:0000313" key="1">
    <source>
        <dbReference type="EMBL" id="AWV87877.1"/>
    </source>
</evidence>
<dbReference type="KEGG" id="bsed:DN745_00455"/>
<gene>
    <name evidence="1" type="ORF">DN745_00455</name>
</gene>
<reference evidence="1 2" key="1">
    <citation type="submission" date="2018-06" db="EMBL/GenBank/DDBJ databases">
        <title>Lujinxingia sediminis gen. nov. sp. nov., a new facultative anaerobic member of the class Deltaproteobacteria, and proposal of Lujinxingaceae fam. nov.</title>
        <authorList>
            <person name="Guo L.-Y."/>
            <person name="Li C.-M."/>
            <person name="Wang S."/>
            <person name="Du Z.-J."/>
        </authorList>
    </citation>
    <scope>NUCLEOTIDE SEQUENCE [LARGE SCALE GENOMIC DNA]</scope>
    <source>
        <strain evidence="1 2">FA350</strain>
    </source>
</reference>
<sequence>MQLICDLPDEPGSDIDLNIEGTAKTGTVQITSFGNSFSGIVRDATFIFPDGLPNSHITRVDFNGTYVERPDF</sequence>
<proteinExistence type="predicted"/>
<accession>A0A2Z4FG45</accession>
<dbReference type="AlphaFoldDB" id="A0A2Z4FG45"/>
<evidence type="ECO:0000313" key="2">
    <source>
        <dbReference type="Proteomes" id="UP000249799"/>
    </source>
</evidence>
<protein>
    <submittedName>
        <fullName evidence="1">Uncharacterized protein</fullName>
    </submittedName>
</protein>
<organism evidence="1 2">
    <name type="scientific">Bradymonas sediminis</name>
    <dbReference type="NCBI Taxonomy" id="1548548"/>
    <lineage>
        <taxon>Bacteria</taxon>
        <taxon>Deltaproteobacteria</taxon>
        <taxon>Bradymonadales</taxon>
        <taxon>Bradymonadaceae</taxon>
        <taxon>Bradymonas</taxon>
    </lineage>
</organism>
<name>A0A2Z4FG45_9DELT</name>